<feature type="transmembrane region" description="Helical" evidence="12">
    <location>
        <begin position="43"/>
        <end position="60"/>
    </location>
</feature>
<dbReference type="Gene3D" id="3.30.1120.170">
    <property type="match status" value="1"/>
</dbReference>
<evidence type="ECO:0000256" key="10">
    <source>
        <dbReference type="PIRSR" id="PIRSR005091-2"/>
    </source>
</evidence>
<comment type="similarity">
    <text evidence="3 8">Belongs to the LTA synthase family.</text>
</comment>
<comment type="caution">
    <text evidence="14">The sequence shown here is derived from an EMBL/GenBank/DDBJ whole genome shotgun (WGS) entry which is preliminary data.</text>
</comment>
<dbReference type="OrthoDB" id="5901192at2"/>
<keyword evidence="7 8" id="KW-0472">Membrane</keyword>
<keyword evidence="10" id="KW-0464">Manganese</keyword>
<evidence type="ECO:0000256" key="4">
    <source>
        <dbReference type="ARBA" id="ARBA00022475"/>
    </source>
</evidence>
<dbReference type="GO" id="GO:0005886">
    <property type="term" value="C:plasma membrane"/>
    <property type="evidence" value="ECO:0007669"/>
    <property type="project" value="UniProtKB-SubCell"/>
</dbReference>
<evidence type="ECO:0000256" key="11">
    <source>
        <dbReference type="PIRSR" id="PIRSR005091-3"/>
    </source>
</evidence>
<evidence type="ECO:0000256" key="7">
    <source>
        <dbReference type="ARBA" id="ARBA00023136"/>
    </source>
</evidence>
<evidence type="ECO:0000259" key="13">
    <source>
        <dbReference type="Pfam" id="PF00884"/>
    </source>
</evidence>
<evidence type="ECO:0000313" key="14">
    <source>
        <dbReference type="EMBL" id="RHW37261.1"/>
    </source>
</evidence>
<evidence type="ECO:0000256" key="2">
    <source>
        <dbReference type="ARBA" id="ARBA00004936"/>
    </source>
</evidence>
<dbReference type="AlphaFoldDB" id="A0A417YQX6"/>
<evidence type="ECO:0000256" key="5">
    <source>
        <dbReference type="ARBA" id="ARBA00022692"/>
    </source>
</evidence>
<feature type="domain" description="Sulfatase N-terminal" evidence="13">
    <location>
        <begin position="241"/>
        <end position="528"/>
    </location>
</feature>
<name>A0A417YQX6_9BACI</name>
<keyword evidence="6 12" id="KW-1133">Transmembrane helix</keyword>
<comment type="pathway">
    <text evidence="2">Cell wall biogenesis; lipoteichoic acid biosynthesis.</text>
</comment>
<keyword evidence="15" id="KW-1185">Reference proteome</keyword>
<feature type="binding site" evidence="11">
    <location>
        <position position="291"/>
    </location>
    <ligand>
        <name>Mn(2+)</name>
        <dbReference type="ChEBI" id="CHEBI:29035"/>
    </ligand>
</feature>
<accession>A0A417YQX6</accession>
<sequence length="621" mass="71164">MGRENAKRYWIPLIFLLSSITLIWAFKTFYFVGELGLNPHKKYILLSSGGLSLLTAGLLLSKKRKLFFYITGIFYFLLSFLLYADVVYERYYDSILSVQLMDQAGQLGDVKDSILSLLYRTDYLYWIDVPFVLAILFFSSKRISFDRTKPHPLFLVSGGFAVLLFTSFFPLKETFSDQYMVSLTGIVPAHIYQTTHTFYVNTLASSNSATGEYERNELRDKFSQNQEIQKKSPYFGKYKGKNIIIVQAESLNTFPIGLSIEGKKVTPVMDELIKGSHYYPNSFTQIGRGNTSDAEFVANNSIYPMAPKGVYKGFPNNDYLSLPNVLKEIGYKVSATHGNSPEFWNRQQAYKKQGFTSFYHIDHPKIKKDELIGLGLSDESMFDQMAEIYKEEKKPFYNFIITLTNHRPFEMPSKYQYLKLPDEFKGTATGNYLQSVHYFDTVLGKFIDQLKAEGIWDESIFVLYGDHYGPIPKDEAEIKQLLGITFNEKERLRIPIIIHYPGETEGVADSRVSSQMDIYPTLTSVLGIEQPLVQFGMPLYASGQGFAGFAYETTRYSFYSDNYDYKAAHNGAFEAGTCYDNFAGKQVDVEFCRKGYDKLVNDIELSTKLLENNLIRDLFKK</sequence>
<dbReference type="Proteomes" id="UP000284416">
    <property type="component" value="Unassembled WGS sequence"/>
</dbReference>
<dbReference type="Gene3D" id="3.40.720.10">
    <property type="entry name" value="Alkaline Phosphatase, subunit A"/>
    <property type="match status" value="1"/>
</dbReference>
<proteinExistence type="inferred from homology"/>
<evidence type="ECO:0000313" key="15">
    <source>
        <dbReference type="Proteomes" id="UP000284416"/>
    </source>
</evidence>
<dbReference type="GO" id="GO:0046872">
    <property type="term" value="F:metal ion binding"/>
    <property type="evidence" value="ECO:0007669"/>
    <property type="project" value="UniProtKB-KW"/>
</dbReference>
<gene>
    <name evidence="14" type="ORF">D1B31_15955</name>
</gene>
<feature type="binding site" evidence="11">
    <location>
        <position position="467"/>
    </location>
    <ligand>
        <name>Mn(2+)</name>
        <dbReference type="ChEBI" id="CHEBI:29035"/>
    </ligand>
</feature>
<feature type="active site" evidence="9">
    <location>
        <position position="291"/>
    </location>
</feature>
<dbReference type="RefSeq" id="WP_118922177.1">
    <property type="nucleotide sequence ID" value="NZ_QWEG01000010.1"/>
</dbReference>
<evidence type="ECO:0000256" key="12">
    <source>
        <dbReference type="SAM" id="Phobius"/>
    </source>
</evidence>
<dbReference type="EMBL" id="QWEG01000010">
    <property type="protein sequence ID" value="RHW37261.1"/>
    <property type="molecule type" value="Genomic_DNA"/>
</dbReference>
<feature type="binding site" evidence="10">
    <location>
        <position position="406"/>
    </location>
    <ligand>
        <name>substrate</name>
    </ligand>
</feature>
<dbReference type="PANTHER" id="PTHR47371">
    <property type="entry name" value="LIPOTEICHOIC ACID SYNTHASE"/>
    <property type="match status" value="1"/>
</dbReference>
<dbReference type="PANTHER" id="PTHR47371:SF3">
    <property type="entry name" value="PHOSPHOGLYCEROL TRANSFERASE I"/>
    <property type="match status" value="1"/>
</dbReference>
<evidence type="ECO:0000256" key="6">
    <source>
        <dbReference type="ARBA" id="ARBA00022989"/>
    </source>
</evidence>
<reference evidence="14 15" key="1">
    <citation type="journal article" date="2017" name="Int. J. Syst. Evol. Microbiol.">
        <title>Bacillus notoginsengisoli sp. nov., a novel bacterium isolated from the rhizosphere of Panax notoginseng.</title>
        <authorList>
            <person name="Zhang M.Y."/>
            <person name="Cheng J."/>
            <person name="Cai Y."/>
            <person name="Zhang T.Y."/>
            <person name="Wu Y.Y."/>
            <person name="Manikprabhu D."/>
            <person name="Li W.J."/>
            <person name="Zhang Y.X."/>
        </authorList>
    </citation>
    <scope>NUCLEOTIDE SEQUENCE [LARGE SCALE GENOMIC DNA]</scope>
    <source>
        <strain evidence="14 15">JCM 30743</strain>
    </source>
</reference>
<dbReference type="PIRSF" id="PIRSF005091">
    <property type="entry name" value="Mmb_sulf_HI1246"/>
    <property type="match status" value="1"/>
</dbReference>
<keyword evidence="5 12" id="KW-0812">Transmembrane</keyword>
<dbReference type="InterPro" id="IPR012160">
    <property type="entry name" value="LtaS-like"/>
</dbReference>
<evidence type="ECO:0000256" key="1">
    <source>
        <dbReference type="ARBA" id="ARBA00004651"/>
    </source>
</evidence>
<evidence type="ECO:0000256" key="9">
    <source>
        <dbReference type="PIRSR" id="PIRSR005091-1"/>
    </source>
</evidence>
<feature type="transmembrane region" description="Helical" evidence="12">
    <location>
        <begin position="9"/>
        <end position="31"/>
    </location>
</feature>
<protein>
    <submittedName>
        <fullName evidence="14">LTA synthase family protein</fullName>
    </submittedName>
</protein>
<keyword evidence="10" id="KW-0479">Metal-binding</keyword>
<comment type="subcellular location">
    <subcellularLocation>
        <location evidence="1">Cell membrane</location>
        <topology evidence="1">Multi-pass membrane protein</topology>
    </subcellularLocation>
</comment>
<keyword evidence="4 8" id="KW-1003">Cell membrane</keyword>
<feature type="transmembrane region" description="Helical" evidence="12">
    <location>
        <begin position="152"/>
        <end position="171"/>
    </location>
</feature>
<dbReference type="CDD" id="cd16015">
    <property type="entry name" value="LTA_synthase"/>
    <property type="match status" value="1"/>
</dbReference>
<feature type="binding site" evidence="11">
    <location>
        <position position="249"/>
    </location>
    <ligand>
        <name>Mn(2+)</name>
        <dbReference type="ChEBI" id="CHEBI:29035"/>
    </ligand>
</feature>
<evidence type="ECO:0000256" key="3">
    <source>
        <dbReference type="ARBA" id="ARBA00009983"/>
    </source>
</evidence>
<feature type="binding site" evidence="11">
    <location>
        <position position="466"/>
    </location>
    <ligand>
        <name>Mn(2+)</name>
        <dbReference type="ChEBI" id="CHEBI:29035"/>
    </ligand>
</feature>
<feature type="transmembrane region" description="Helical" evidence="12">
    <location>
        <begin position="67"/>
        <end position="84"/>
    </location>
</feature>
<feature type="transmembrane region" description="Helical" evidence="12">
    <location>
        <begin position="123"/>
        <end position="140"/>
    </location>
</feature>
<organism evidence="14 15">
    <name type="scientific">Neobacillus notoginsengisoli</name>
    <dbReference type="NCBI Taxonomy" id="1578198"/>
    <lineage>
        <taxon>Bacteria</taxon>
        <taxon>Bacillati</taxon>
        <taxon>Bacillota</taxon>
        <taxon>Bacilli</taxon>
        <taxon>Bacillales</taxon>
        <taxon>Bacillaceae</taxon>
        <taxon>Neobacillus</taxon>
    </lineage>
</organism>
<dbReference type="InterPro" id="IPR017850">
    <property type="entry name" value="Alkaline_phosphatase_core_sf"/>
</dbReference>
<dbReference type="InterPro" id="IPR050448">
    <property type="entry name" value="OpgB/LTA_synthase_biosynth"/>
</dbReference>
<evidence type="ECO:0000256" key="8">
    <source>
        <dbReference type="PIRNR" id="PIRNR005091"/>
    </source>
</evidence>
<dbReference type="Pfam" id="PF00884">
    <property type="entry name" value="Sulfatase"/>
    <property type="match status" value="1"/>
</dbReference>
<dbReference type="InterPro" id="IPR000917">
    <property type="entry name" value="Sulfatase_N"/>
</dbReference>
<dbReference type="SUPFAM" id="SSF53649">
    <property type="entry name" value="Alkaline phosphatase-like"/>
    <property type="match status" value="1"/>
</dbReference>